<sequence>MDEHYGANEAKETLSTIRTSREKDRPFHTQTRQLTESGALQNMVDVKKYSEPDCWRVTWRQTGELSEEVMFHIQGVIEDKKLAPVRGDKSAKKLRHLKQSIVVSGLGSEGFDKDVDAVMDVYAILARHVQGLKPIEIKDLGRYSGLEFSSRVFTPKNEAPNMEWAVIDETIDSNNFMRDVKASGVGYVHGDENVVNFGVEVNGKEKKKTESIAPHQLHIGDVVDIAFAVIAIEGRGASNPTNGVAKLLLRSVTLLEGKHTQAWIKTKALLGSSGGRKVNQLRKRAAFDEEEVEVTRKRLKQMSLDVNEEGSSGSA</sequence>
<proteinExistence type="predicted"/>
<protein>
    <submittedName>
        <fullName evidence="2">Uncharacterized protein</fullName>
    </submittedName>
</protein>
<dbReference type="OrthoDB" id="3269456at2759"/>
<dbReference type="AlphaFoldDB" id="A0A9P5U125"/>
<dbReference type="EMBL" id="JADNRY010000183">
    <property type="protein sequence ID" value="KAF9062027.1"/>
    <property type="molecule type" value="Genomic_DNA"/>
</dbReference>
<gene>
    <name evidence="2" type="ORF">BDP27DRAFT_1428313</name>
</gene>
<evidence type="ECO:0000313" key="2">
    <source>
        <dbReference type="EMBL" id="KAF9062027.1"/>
    </source>
</evidence>
<keyword evidence="3" id="KW-1185">Reference proteome</keyword>
<reference evidence="2" key="1">
    <citation type="submission" date="2020-11" db="EMBL/GenBank/DDBJ databases">
        <authorList>
            <consortium name="DOE Joint Genome Institute"/>
            <person name="Ahrendt S."/>
            <person name="Riley R."/>
            <person name="Andreopoulos W."/>
            <person name="Labutti K."/>
            <person name="Pangilinan J."/>
            <person name="Ruiz-Duenas F.J."/>
            <person name="Barrasa J.M."/>
            <person name="Sanchez-Garcia M."/>
            <person name="Camarero S."/>
            <person name="Miyauchi S."/>
            <person name="Serrano A."/>
            <person name="Linde D."/>
            <person name="Babiker R."/>
            <person name="Drula E."/>
            <person name="Ayuso-Fernandez I."/>
            <person name="Pacheco R."/>
            <person name="Padilla G."/>
            <person name="Ferreira P."/>
            <person name="Barriuso J."/>
            <person name="Kellner H."/>
            <person name="Castanera R."/>
            <person name="Alfaro M."/>
            <person name="Ramirez L."/>
            <person name="Pisabarro A.G."/>
            <person name="Kuo A."/>
            <person name="Tritt A."/>
            <person name="Lipzen A."/>
            <person name="He G."/>
            <person name="Yan M."/>
            <person name="Ng V."/>
            <person name="Cullen D."/>
            <person name="Martin F."/>
            <person name="Rosso M.-N."/>
            <person name="Henrissat B."/>
            <person name="Hibbett D."/>
            <person name="Martinez A.T."/>
            <person name="Grigoriev I.V."/>
        </authorList>
    </citation>
    <scope>NUCLEOTIDE SEQUENCE</scope>
    <source>
        <strain evidence="2">AH 40177</strain>
    </source>
</reference>
<accession>A0A9P5U125</accession>
<feature type="region of interest" description="Disordered" evidence="1">
    <location>
        <begin position="1"/>
        <end position="27"/>
    </location>
</feature>
<name>A0A9P5U125_9AGAR</name>
<dbReference type="Proteomes" id="UP000772434">
    <property type="component" value="Unassembled WGS sequence"/>
</dbReference>
<feature type="compositionally biased region" description="Basic and acidic residues" evidence="1">
    <location>
        <begin position="1"/>
        <end position="12"/>
    </location>
</feature>
<organism evidence="2 3">
    <name type="scientific">Rhodocollybia butyracea</name>
    <dbReference type="NCBI Taxonomy" id="206335"/>
    <lineage>
        <taxon>Eukaryota</taxon>
        <taxon>Fungi</taxon>
        <taxon>Dikarya</taxon>
        <taxon>Basidiomycota</taxon>
        <taxon>Agaricomycotina</taxon>
        <taxon>Agaricomycetes</taxon>
        <taxon>Agaricomycetidae</taxon>
        <taxon>Agaricales</taxon>
        <taxon>Marasmiineae</taxon>
        <taxon>Omphalotaceae</taxon>
        <taxon>Rhodocollybia</taxon>
    </lineage>
</organism>
<evidence type="ECO:0000256" key="1">
    <source>
        <dbReference type="SAM" id="MobiDB-lite"/>
    </source>
</evidence>
<evidence type="ECO:0000313" key="3">
    <source>
        <dbReference type="Proteomes" id="UP000772434"/>
    </source>
</evidence>
<comment type="caution">
    <text evidence="2">The sequence shown here is derived from an EMBL/GenBank/DDBJ whole genome shotgun (WGS) entry which is preliminary data.</text>
</comment>